<dbReference type="Proteomes" id="UP000265080">
    <property type="component" value="Chromosome 14"/>
</dbReference>
<accession>A0A3P8TW56</accession>
<keyword evidence="3" id="KW-1185">Reference proteome</keyword>
<name>A0A3P8TW56_AMPPE</name>
<reference evidence="2" key="2">
    <citation type="submission" date="2025-08" db="UniProtKB">
        <authorList>
            <consortium name="Ensembl"/>
        </authorList>
    </citation>
    <scope>IDENTIFICATION</scope>
</reference>
<evidence type="ECO:0000256" key="1">
    <source>
        <dbReference type="SAM" id="MobiDB-lite"/>
    </source>
</evidence>
<reference evidence="2 3" key="1">
    <citation type="submission" date="2018-03" db="EMBL/GenBank/DDBJ databases">
        <title>Finding Nemo's genes: A chromosome-scale reference assembly of the genome of the orange clownfish Amphiprion percula.</title>
        <authorList>
            <person name="Lehmann R."/>
        </authorList>
    </citation>
    <scope>NUCLEOTIDE SEQUENCE</scope>
</reference>
<dbReference type="AlphaFoldDB" id="A0A3P8TW56"/>
<proteinExistence type="predicted"/>
<reference evidence="2" key="3">
    <citation type="submission" date="2025-09" db="UniProtKB">
        <authorList>
            <consortium name="Ensembl"/>
        </authorList>
    </citation>
    <scope>IDENTIFICATION</scope>
</reference>
<dbReference type="OMA" id="TQTTMGF"/>
<evidence type="ECO:0000313" key="2">
    <source>
        <dbReference type="Ensembl" id="ENSAPEP00000028876.1"/>
    </source>
</evidence>
<feature type="region of interest" description="Disordered" evidence="1">
    <location>
        <begin position="169"/>
        <end position="189"/>
    </location>
</feature>
<protein>
    <submittedName>
        <fullName evidence="2">Uncharacterized protein</fullName>
    </submittedName>
</protein>
<sequence length="280" mass="29564">MPGTNTGHLTQTTMGLAGKFLCVPTAEHINDLTLVSVTLSDTNDVDHLILGENATDGDSLLQLLTSPVHLVRDGAAVKLNLHQVSLLLPQRKLNNHLKYTNLRVGDDADDLAVLLHGSKVLLQLLLTLVILPFLAVLGEGLLLGLVPEILVETTLALITDVLGKDGSQGTQATGGVDVTDNPNHNHGRSLHNGHSLNNFLLVHLSRSVDLTDNVCHAGLVAQEGSEVNGLAGVILGEALGLSTMTFASLAGQKAQRPVTGGRKLTVGLWREQAVSWAMAN</sequence>
<evidence type="ECO:0000313" key="3">
    <source>
        <dbReference type="Proteomes" id="UP000265080"/>
    </source>
</evidence>
<organism evidence="2 3">
    <name type="scientific">Amphiprion percula</name>
    <name type="common">Orange clownfish</name>
    <name type="synonym">Lutjanus percula</name>
    <dbReference type="NCBI Taxonomy" id="161767"/>
    <lineage>
        <taxon>Eukaryota</taxon>
        <taxon>Metazoa</taxon>
        <taxon>Chordata</taxon>
        <taxon>Craniata</taxon>
        <taxon>Vertebrata</taxon>
        <taxon>Euteleostomi</taxon>
        <taxon>Actinopterygii</taxon>
        <taxon>Neopterygii</taxon>
        <taxon>Teleostei</taxon>
        <taxon>Neoteleostei</taxon>
        <taxon>Acanthomorphata</taxon>
        <taxon>Ovalentaria</taxon>
        <taxon>Pomacentridae</taxon>
        <taxon>Amphiprion</taxon>
    </lineage>
</organism>
<dbReference type="GeneTree" id="ENSGT01070000253855"/>
<dbReference type="Ensembl" id="ENSAPET00000029637.1">
    <property type="protein sequence ID" value="ENSAPEP00000028876.1"/>
    <property type="gene ID" value="ENSAPEG00000020517.1"/>
</dbReference>